<accession>A0ABQ8TV05</accession>
<dbReference type="Proteomes" id="UP001148838">
    <property type="component" value="Unassembled WGS sequence"/>
</dbReference>
<organism evidence="2 3">
    <name type="scientific">Periplaneta americana</name>
    <name type="common">American cockroach</name>
    <name type="synonym">Blatta americana</name>
    <dbReference type="NCBI Taxonomy" id="6978"/>
    <lineage>
        <taxon>Eukaryota</taxon>
        <taxon>Metazoa</taxon>
        <taxon>Ecdysozoa</taxon>
        <taxon>Arthropoda</taxon>
        <taxon>Hexapoda</taxon>
        <taxon>Insecta</taxon>
        <taxon>Pterygota</taxon>
        <taxon>Neoptera</taxon>
        <taxon>Polyneoptera</taxon>
        <taxon>Dictyoptera</taxon>
        <taxon>Blattodea</taxon>
        <taxon>Blattoidea</taxon>
        <taxon>Blattidae</taxon>
        <taxon>Blattinae</taxon>
        <taxon>Periplaneta</taxon>
    </lineage>
</organism>
<evidence type="ECO:0000313" key="3">
    <source>
        <dbReference type="Proteomes" id="UP001148838"/>
    </source>
</evidence>
<proteinExistence type="predicted"/>
<sequence>MHVQMEDRILAHSTLYQNFKRVQYNLHVLMEDRILAHSTLYQNFKRVQYNLHVLMEDKDASENNSFCPILLFLDGGHFRIVPEFQESAVQPTRSDGGPHTAPFHIVPEFQESAVQPTRSDGGPHTAPIRIVPEFQESAVQPTRSDGGLHTAPFRIVPEFQESAVQPTRSDGGRILAHSALYQNFKRVQYNLHVPGVCGWGLPTGGVLLPLLWDLVVDALFRELNEAGYLAIGYADDIAVIVKGKFPTTVIDMLQVALKNIENWCNRTKLSVNPNKTVLVPFTRMRSVGNLRKPTLFGERIPYSHRLNTLDLF</sequence>
<evidence type="ECO:0000313" key="2">
    <source>
        <dbReference type="EMBL" id="KAJ4450580.1"/>
    </source>
</evidence>
<dbReference type="EMBL" id="JAJSOF020000002">
    <property type="protein sequence ID" value="KAJ4450580.1"/>
    <property type="molecule type" value="Genomic_DNA"/>
</dbReference>
<name>A0ABQ8TV05_PERAM</name>
<reference evidence="2 3" key="1">
    <citation type="journal article" date="2022" name="Allergy">
        <title>Genome assembly and annotation of Periplaneta americana reveal a comprehensive cockroach allergen profile.</title>
        <authorList>
            <person name="Wang L."/>
            <person name="Xiong Q."/>
            <person name="Saelim N."/>
            <person name="Wang L."/>
            <person name="Nong W."/>
            <person name="Wan A.T."/>
            <person name="Shi M."/>
            <person name="Liu X."/>
            <person name="Cao Q."/>
            <person name="Hui J.H.L."/>
            <person name="Sookrung N."/>
            <person name="Leung T.F."/>
            <person name="Tungtrongchitr A."/>
            <person name="Tsui S.K.W."/>
        </authorList>
    </citation>
    <scope>NUCLEOTIDE SEQUENCE [LARGE SCALE GENOMIC DNA]</scope>
    <source>
        <strain evidence="2">PWHHKU_190912</strain>
    </source>
</reference>
<feature type="domain" description="Reverse transcriptase" evidence="1">
    <location>
        <begin position="199"/>
        <end position="279"/>
    </location>
</feature>
<dbReference type="InterPro" id="IPR000477">
    <property type="entry name" value="RT_dom"/>
</dbReference>
<comment type="caution">
    <text evidence="2">The sequence shown here is derived from an EMBL/GenBank/DDBJ whole genome shotgun (WGS) entry which is preliminary data.</text>
</comment>
<evidence type="ECO:0000259" key="1">
    <source>
        <dbReference type="Pfam" id="PF00078"/>
    </source>
</evidence>
<keyword evidence="3" id="KW-1185">Reference proteome</keyword>
<dbReference type="Pfam" id="PF00078">
    <property type="entry name" value="RVT_1"/>
    <property type="match status" value="1"/>
</dbReference>
<protein>
    <recommendedName>
        <fullName evidence="1">Reverse transcriptase domain-containing protein</fullName>
    </recommendedName>
</protein>
<gene>
    <name evidence="2" type="ORF">ANN_28740</name>
</gene>